<gene>
    <name evidence="2" type="ORF">UFOPK1857_00536</name>
</gene>
<dbReference type="InterPro" id="IPR007712">
    <property type="entry name" value="RelE/ParE_toxin"/>
</dbReference>
<name>A0A6J6HPU6_9ZZZZ</name>
<dbReference type="InterPro" id="IPR035093">
    <property type="entry name" value="RelE/ParE_toxin_dom_sf"/>
</dbReference>
<protein>
    <submittedName>
        <fullName evidence="2">Unannotated protein</fullName>
    </submittedName>
</protein>
<reference evidence="2" key="1">
    <citation type="submission" date="2020-05" db="EMBL/GenBank/DDBJ databases">
        <authorList>
            <person name="Chiriac C."/>
            <person name="Salcher M."/>
            <person name="Ghai R."/>
            <person name="Kavagutti S V."/>
        </authorList>
    </citation>
    <scope>NUCLEOTIDE SEQUENCE</scope>
</reference>
<dbReference type="PANTHER" id="PTHR35601:SF1">
    <property type="entry name" value="TOXIN RELE"/>
    <property type="match status" value="1"/>
</dbReference>
<dbReference type="Pfam" id="PF05016">
    <property type="entry name" value="ParE_toxin"/>
    <property type="match status" value="1"/>
</dbReference>
<sequence>MAYSIEFESDALKDWYKLQTAPRERFKKMLAKRLANPRVPSSKVSGFDGNVYRLKLSSDGLRLVYVVLDDEKVVYVVAVGKREDLAAYRKARKKLG</sequence>
<evidence type="ECO:0000313" key="2">
    <source>
        <dbReference type="EMBL" id="CAB4613064.1"/>
    </source>
</evidence>
<dbReference type="AlphaFoldDB" id="A0A6J6HPU6"/>
<dbReference type="SUPFAM" id="SSF143011">
    <property type="entry name" value="RelE-like"/>
    <property type="match status" value="1"/>
</dbReference>
<organism evidence="2">
    <name type="scientific">freshwater metagenome</name>
    <dbReference type="NCBI Taxonomy" id="449393"/>
    <lineage>
        <taxon>unclassified sequences</taxon>
        <taxon>metagenomes</taxon>
        <taxon>ecological metagenomes</taxon>
    </lineage>
</organism>
<accession>A0A6J6HPU6</accession>
<evidence type="ECO:0000256" key="1">
    <source>
        <dbReference type="ARBA" id="ARBA00022649"/>
    </source>
</evidence>
<proteinExistence type="predicted"/>
<dbReference type="Gene3D" id="3.30.2310.20">
    <property type="entry name" value="RelE-like"/>
    <property type="match status" value="1"/>
</dbReference>
<dbReference type="EMBL" id="CAEZUU010000099">
    <property type="protein sequence ID" value="CAB4613064.1"/>
    <property type="molecule type" value="Genomic_DNA"/>
</dbReference>
<dbReference type="PANTHER" id="PTHR35601">
    <property type="entry name" value="TOXIN RELE"/>
    <property type="match status" value="1"/>
</dbReference>
<keyword evidence="1" id="KW-1277">Toxin-antitoxin system</keyword>